<evidence type="ECO:0000313" key="2">
    <source>
        <dbReference type="EMBL" id="KAK2616308.1"/>
    </source>
</evidence>
<dbReference type="EMBL" id="JASWJB010000007">
    <property type="protein sequence ID" value="KAK2616308.1"/>
    <property type="molecule type" value="Genomic_DNA"/>
</dbReference>
<keyword evidence="3" id="KW-1185">Reference proteome</keyword>
<sequence length="380" mass="42884">MATRSSNITLNPTRRRVLAAPIILWAVILTPSLLGASIIAPLVNQWHEKSLYQFKGKSVPLKNEFYGIQMLDRICADIAAVFGLLQFHEESHYYWHSLDFLAQYGAVYGILMLESSKKGYRSRLLLRTIAVITLSQCTNSGLLLPIYFYFLHTSSNLKSLKHESASLEQNSASALAVLPTVALAFYAPHFGSFLDPDFAARHWWNWLWQPFPVWGTILFFVFSGLFTMLPKLQGVLPAFLAKRIKLHSRLKATRLTAVYIGMINIGTYWCVLGVSGHSWWDIYVPKHFLQPAKNPQAALGTIMQFDYIAIFGSAITWLVYQFVELKAAGLLRMSWARILLVGFGVAVVFGPGALCWVGWMAREEVLASSRAWQGERSKTK</sequence>
<keyword evidence="1" id="KW-1133">Transmembrane helix</keyword>
<protein>
    <submittedName>
        <fullName evidence="2">Uncharacterized protein</fullName>
    </submittedName>
</protein>
<keyword evidence="1" id="KW-0472">Membrane</keyword>
<evidence type="ECO:0000313" key="3">
    <source>
        <dbReference type="Proteomes" id="UP001251528"/>
    </source>
</evidence>
<keyword evidence="1" id="KW-0812">Transmembrane</keyword>
<feature type="transmembrane region" description="Helical" evidence="1">
    <location>
        <begin position="213"/>
        <end position="236"/>
    </location>
</feature>
<dbReference type="Proteomes" id="UP001251528">
    <property type="component" value="Unassembled WGS sequence"/>
</dbReference>
<proteinExistence type="predicted"/>
<accession>A0AAJ0CYH9</accession>
<reference evidence="2" key="1">
    <citation type="submission" date="2023-06" db="EMBL/GenBank/DDBJ databases">
        <title>Conoideocrella luteorostrata (Hypocreales: Clavicipitaceae), a potential biocontrol fungus for elongate hemlock scale in United States Christmas tree production areas.</title>
        <authorList>
            <person name="Barrett H."/>
            <person name="Lovett B."/>
            <person name="Macias A.M."/>
            <person name="Stajich J.E."/>
            <person name="Kasson M.T."/>
        </authorList>
    </citation>
    <scope>NUCLEOTIDE SEQUENCE</scope>
    <source>
        <strain evidence="2">ARSEF 14590</strain>
    </source>
</reference>
<feature type="transmembrane region" description="Helical" evidence="1">
    <location>
        <begin position="125"/>
        <end position="150"/>
    </location>
</feature>
<dbReference type="AlphaFoldDB" id="A0AAJ0CYH9"/>
<comment type="caution">
    <text evidence="2">The sequence shown here is derived from an EMBL/GenBank/DDBJ whole genome shotgun (WGS) entry which is preliminary data.</text>
</comment>
<feature type="transmembrane region" description="Helical" evidence="1">
    <location>
        <begin position="335"/>
        <end position="359"/>
    </location>
</feature>
<feature type="transmembrane region" description="Helical" evidence="1">
    <location>
        <begin position="22"/>
        <end position="44"/>
    </location>
</feature>
<feature type="transmembrane region" description="Helical" evidence="1">
    <location>
        <begin position="300"/>
        <end position="323"/>
    </location>
</feature>
<name>A0AAJ0CYH9_9HYPO</name>
<organism evidence="2 3">
    <name type="scientific">Conoideocrella luteorostrata</name>
    <dbReference type="NCBI Taxonomy" id="1105319"/>
    <lineage>
        <taxon>Eukaryota</taxon>
        <taxon>Fungi</taxon>
        <taxon>Dikarya</taxon>
        <taxon>Ascomycota</taxon>
        <taxon>Pezizomycotina</taxon>
        <taxon>Sordariomycetes</taxon>
        <taxon>Hypocreomycetidae</taxon>
        <taxon>Hypocreales</taxon>
        <taxon>Clavicipitaceae</taxon>
        <taxon>Conoideocrella</taxon>
    </lineage>
</organism>
<gene>
    <name evidence="2" type="ORF">QQS21_000742</name>
</gene>
<feature type="transmembrane region" description="Helical" evidence="1">
    <location>
        <begin position="257"/>
        <end position="280"/>
    </location>
</feature>
<evidence type="ECO:0000256" key="1">
    <source>
        <dbReference type="SAM" id="Phobius"/>
    </source>
</evidence>